<proteinExistence type="predicted"/>
<feature type="signal peptide" evidence="1">
    <location>
        <begin position="1"/>
        <end position="26"/>
    </location>
</feature>
<dbReference type="InterPro" id="IPR036312">
    <property type="entry name" value="Bifun_inhib/LTP/seed_sf"/>
</dbReference>
<sequence>MAAEHPNLIKLFPVFLMLSMLGVGPRAPSTVVAAAATSDQLDCSPPLGCCVGVSELRMVSFINYPQTYRQEVCKCLNQFSQTATGVRVYEAITTKCNITIPYYNTRMTATDCDK</sequence>
<dbReference type="Gene3D" id="1.10.110.10">
    <property type="entry name" value="Plant lipid-transfer and hydrophobic proteins"/>
    <property type="match status" value="1"/>
</dbReference>
<accession>A0A1R3I0J6</accession>
<evidence type="ECO:0000313" key="2">
    <source>
        <dbReference type="EMBL" id="OMO76103.1"/>
    </source>
</evidence>
<comment type="caution">
    <text evidence="2">The sequence shown here is derived from an EMBL/GenBank/DDBJ whole genome shotgun (WGS) entry which is preliminary data.</text>
</comment>
<evidence type="ECO:0000313" key="3">
    <source>
        <dbReference type="Proteomes" id="UP000188268"/>
    </source>
</evidence>
<dbReference type="Proteomes" id="UP000188268">
    <property type="component" value="Unassembled WGS sequence"/>
</dbReference>
<evidence type="ECO:0000256" key="1">
    <source>
        <dbReference type="SAM" id="SignalP"/>
    </source>
</evidence>
<feature type="chain" id="PRO_5012390422" evidence="1">
    <location>
        <begin position="27"/>
        <end position="114"/>
    </location>
</feature>
<dbReference type="EMBL" id="AWWV01010901">
    <property type="protein sequence ID" value="OMO76103.1"/>
    <property type="molecule type" value="Genomic_DNA"/>
</dbReference>
<reference evidence="2 3" key="1">
    <citation type="submission" date="2013-09" db="EMBL/GenBank/DDBJ databases">
        <title>Corchorus capsularis genome sequencing.</title>
        <authorList>
            <person name="Alam M."/>
            <person name="Haque M.S."/>
            <person name="Islam M.S."/>
            <person name="Emdad E.M."/>
            <person name="Islam M.M."/>
            <person name="Ahmed B."/>
            <person name="Halim A."/>
            <person name="Hossen Q.M.M."/>
            <person name="Hossain M.Z."/>
            <person name="Ahmed R."/>
            <person name="Khan M.M."/>
            <person name="Islam R."/>
            <person name="Rashid M.M."/>
            <person name="Khan S.A."/>
            <person name="Rahman M.S."/>
            <person name="Alam M."/>
        </authorList>
    </citation>
    <scope>NUCLEOTIDE SEQUENCE [LARGE SCALE GENOMIC DNA]</scope>
    <source>
        <strain evidence="3">cv. CVL-1</strain>
        <tissue evidence="2">Whole seedling</tissue>
    </source>
</reference>
<keyword evidence="3" id="KW-1185">Reference proteome</keyword>
<keyword evidence="1" id="KW-0732">Signal</keyword>
<dbReference type="Gramene" id="OMO76103">
    <property type="protein sequence ID" value="OMO76103"/>
    <property type="gene ID" value="CCACVL1_15899"/>
</dbReference>
<gene>
    <name evidence="2" type="ORF">CCACVL1_15899</name>
</gene>
<organism evidence="2 3">
    <name type="scientific">Corchorus capsularis</name>
    <name type="common">Jute</name>
    <dbReference type="NCBI Taxonomy" id="210143"/>
    <lineage>
        <taxon>Eukaryota</taxon>
        <taxon>Viridiplantae</taxon>
        <taxon>Streptophyta</taxon>
        <taxon>Embryophyta</taxon>
        <taxon>Tracheophyta</taxon>
        <taxon>Spermatophyta</taxon>
        <taxon>Magnoliopsida</taxon>
        <taxon>eudicotyledons</taxon>
        <taxon>Gunneridae</taxon>
        <taxon>Pentapetalae</taxon>
        <taxon>rosids</taxon>
        <taxon>malvids</taxon>
        <taxon>Malvales</taxon>
        <taxon>Malvaceae</taxon>
        <taxon>Grewioideae</taxon>
        <taxon>Apeibeae</taxon>
        <taxon>Corchorus</taxon>
    </lineage>
</organism>
<protein>
    <submittedName>
        <fullName evidence="2">Non-specific lipid-transfer protein</fullName>
    </submittedName>
</protein>
<name>A0A1R3I0J6_COCAP</name>
<dbReference type="AlphaFoldDB" id="A0A1R3I0J6"/>